<dbReference type="Pfam" id="PF12796">
    <property type="entry name" value="Ank_2"/>
    <property type="match status" value="1"/>
</dbReference>
<keyword evidence="2 3" id="KW-0040">ANK repeat</keyword>
<evidence type="ECO:0000256" key="3">
    <source>
        <dbReference type="PROSITE-ProRule" id="PRU00023"/>
    </source>
</evidence>
<evidence type="ECO:0000313" key="4">
    <source>
        <dbReference type="EMBL" id="OGM50625.1"/>
    </source>
</evidence>
<dbReference type="PANTHER" id="PTHR24198:SF165">
    <property type="entry name" value="ANKYRIN REPEAT-CONTAINING PROTEIN-RELATED"/>
    <property type="match status" value="1"/>
</dbReference>
<evidence type="ECO:0000313" key="5">
    <source>
        <dbReference type="Proteomes" id="UP000179179"/>
    </source>
</evidence>
<dbReference type="EMBL" id="LYCR01000002">
    <property type="protein sequence ID" value="OGM50625.1"/>
    <property type="molecule type" value="Genomic_DNA"/>
</dbReference>
<dbReference type="Gene3D" id="1.25.40.20">
    <property type="entry name" value="Ankyrin repeat-containing domain"/>
    <property type="match status" value="2"/>
</dbReference>
<dbReference type="SUPFAM" id="SSF48403">
    <property type="entry name" value="Ankyrin repeat"/>
    <property type="match status" value="1"/>
</dbReference>
<proteinExistence type="predicted"/>
<dbReference type="Proteomes" id="UP000179179">
    <property type="component" value="Unassembled WGS sequence"/>
</dbReference>
<protein>
    <submittedName>
        <fullName evidence="4">Ankyrin repeat-containing protein</fullName>
    </submittedName>
</protein>
<dbReference type="AlphaFoldDB" id="A0A1F8AGZ9"/>
<dbReference type="InterPro" id="IPR036770">
    <property type="entry name" value="Ankyrin_rpt-contain_sf"/>
</dbReference>
<dbReference type="SMART" id="SM00248">
    <property type="entry name" value="ANK"/>
    <property type="match status" value="2"/>
</dbReference>
<dbReference type="RefSeq" id="XP_022394342.1">
    <property type="nucleotide sequence ID" value="XM_022527773.1"/>
</dbReference>
<keyword evidence="1" id="KW-0677">Repeat</keyword>
<accession>A0A1F8AGZ9</accession>
<keyword evidence="5" id="KW-1185">Reference proteome</keyword>
<dbReference type="STRING" id="109264.A0A1F8AGZ9"/>
<dbReference type="OrthoDB" id="20872at2759"/>
<sequence length="238" mass="26274">MGRATILKLLIEHSPKEQLEPAAARAFKCAACNGRKDVMEILINGVENVNFQIENGQSVLLSTSPKGYRGIAKQLLTKDGIDAGWEDDDGRTMLNITVDREDPHNPRGCEVVFESCNGERRESLSELPKINLVGGPRKLPESRWRSQTDEDEQTMLHLLAWESSELLTRLVLQNACLPLEQEDRYGYTPLVSAAESGHGLMVKLLLARAVKPSLPNCLAALLTAVMSEHPPIVELLLG</sequence>
<dbReference type="PANTHER" id="PTHR24198">
    <property type="entry name" value="ANKYRIN REPEAT AND PROTEIN KINASE DOMAIN-CONTAINING PROTEIN"/>
    <property type="match status" value="1"/>
</dbReference>
<dbReference type="PROSITE" id="PS50088">
    <property type="entry name" value="ANK_REPEAT"/>
    <property type="match status" value="1"/>
</dbReference>
<dbReference type="GeneID" id="34444033"/>
<evidence type="ECO:0000256" key="1">
    <source>
        <dbReference type="ARBA" id="ARBA00022737"/>
    </source>
</evidence>
<feature type="repeat" description="ANK" evidence="3">
    <location>
        <begin position="185"/>
        <end position="217"/>
    </location>
</feature>
<reference evidence="4 5" key="1">
    <citation type="journal article" date="2016" name="Genome Biol. Evol.">
        <title>Draft genome sequence of an aflatoxigenic Aspergillus species, A. bombycis.</title>
        <authorList>
            <person name="Moore G.G."/>
            <person name="Mack B.M."/>
            <person name="Beltz S.B."/>
            <person name="Gilbert M.K."/>
        </authorList>
    </citation>
    <scope>NUCLEOTIDE SEQUENCE [LARGE SCALE GENOMIC DNA]</scope>
    <source>
        <strain evidence="5">NRRL 26010</strain>
    </source>
</reference>
<name>A0A1F8AGZ9_9EURO</name>
<dbReference type="InterPro" id="IPR002110">
    <property type="entry name" value="Ankyrin_rpt"/>
</dbReference>
<organism evidence="4 5">
    <name type="scientific">Aspergillus bombycis</name>
    <dbReference type="NCBI Taxonomy" id="109264"/>
    <lineage>
        <taxon>Eukaryota</taxon>
        <taxon>Fungi</taxon>
        <taxon>Dikarya</taxon>
        <taxon>Ascomycota</taxon>
        <taxon>Pezizomycotina</taxon>
        <taxon>Eurotiomycetes</taxon>
        <taxon>Eurotiomycetidae</taxon>
        <taxon>Eurotiales</taxon>
        <taxon>Aspergillaceae</taxon>
        <taxon>Aspergillus</taxon>
    </lineage>
</organism>
<evidence type="ECO:0000256" key="2">
    <source>
        <dbReference type="ARBA" id="ARBA00023043"/>
    </source>
</evidence>
<comment type="caution">
    <text evidence="4">The sequence shown here is derived from an EMBL/GenBank/DDBJ whole genome shotgun (WGS) entry which is preliminary data.</text>
</comment>
<gene>
    <name evidence="4" type="ORF">ABOM_000643</name>
</gene>